<evidence type="ECO:0000313" key="2">
    <source>
        <dbReference type="EMBL" id="MPL71941.1"/>
    </source>
</evidence>
<dbReference type="EMBL" id="VSSQ01000062">
    <property type="protein sequence ID" value="MPL71941.1"/>
    <property type="molecule type" value="Genomic_DNA"/>
</dbReference>
<feature type="compositionally biased region" description="Basic and acidic residues" evidence="1">
    <location>
        <begin position="342"/>
        <end position="351"/>
    </location>
</feature>
<sequence>MITANNYFTAIRNIDIDAMPEALQESHNLFVKVTRNGEDLERYKKSLTISETVDIYLDMLNQWADKQQAAEDKKAPARPKVRKTQSARKTGRKAKPRRRKTAAPAAEPKPAKTRKPKAAKAPKAPKPEPAPDNRTKVAKVPVSVAYINRYRLMNGKSLPKQGRGSLLSFLNSLQKAMTEKVIQKNDNYIKEIRTMEASLVSVINGWKGNAKYKIVVENYDHYMDIVRSYVVAPLTMLIKRFIKIQGKTDVKKEAANLVKAIEKHIDLKEISKPDVVDMLASLNQYIDGKTTQIKISPAALNGLMGLAGINGGTAPKKAVGRSASAEPATKNNVNGFEQTFQDPDKSIREGDFVETPMGDKGTVRRLTKQHAFLDTDSGTHTVPRHMIRKVRQGAGVNGVINSMDLKVMQFDSLGMQGKYRELIGDPAEPWSMMIYGAPGSGKSTLSIELAHYLAANHGRRVAYVAKEEGIGATIQEKFARLNAFHANIDIHSNRLPDHPEQYQYIFIDSVNEFGIEYEQLSALQHTWKAKGINPVYIFKGTKDGSFRGSQEFEHLVDVSVKTEDGIARTEKSRFGGKGALVVYKDDAQNIPKFSDLIKAEGYRNKAKGKMHITLGEDGKYWVITPAMADLMRAQGFEIF</sequence>
<protein>
    <recommendedName>
        <fullName evidence="3">AAA+ ATPase domain-containing protein</fullName>
    </recommendedName>
</protein>
<gene>
    <name evidence="2" type="ORF">SDC9_17720</name>
</gene>
<dbReference type="Pfam" id="PF13479">
    <property type="entry name" value="AAA_24"/>
    <property type="match status" value="1"/>
</dbReference>
<dbReference type="AlphaFoldDB" id="A0A644U226"/>
<dbReference type="SUPFAM" id="SSF52540">
    <property type="entry name" value="P-loop containing nucleoside triphosphate hydrolases"/>
    <property type="match status" value="1"/>
</dbReference>
<feature type="compositionally biased region" description="Basic and acidic residues" evidence="1">
    <location>
        <begin position="125"/>
        <end position="135"/>
    </location>
</feature>
<name>A0A644U226_9ZZZZ</name>
<reference evidence="2" key="1">
    <citation type="submission" date="2019-08" db="EMBL/GenBank/DDBJ databases">
        <authorList>
            <person name="Kucharzyk K."/>
            <person name="Murdoch R.W."/>
            <person name="Higgins S."/>
            <person name="Loffler F."/>
        </authorList>
    </citation>
    <scope>NUCLEOTIDE SEQUENCE</scope>
</reference>
<feature type="compositionally biased region" description="Basic residues" evidence="1">
    <location>
        <begin position="111"/>
        <end position="120"/>
    </location>
</feature>
<organism evidence="2">
    <name type="scientific">bioreactor metagenome</name>
    <dbReference type="NCBI Taxonomy" id="1076179"/>
    <lineage>
        <taxon>unclassified sequences</taxon>
        <taxon>metagenomes</taxon>
        <taxon>ecological metagenomes</taxon>
    </lineage>
</organism>
<evidence type="ECO:0008006" key="3">
    <source>
        <dbReference type="Google" id="ProtNLM"/>
    </source>
</evidence>
<accession>A0A644U226</accession>
<dbReference type="Gene3D" id="3.40.50.300">
    <property type="entry name" value="P-loop containing nucleotide triphosphate hydrolases"/>
    <property type="match status" value="1"/>
</dbReference>
<feature type="compositionally biased region" description="Polar residues" evidence="1">
    <location>
        <begin position="329"/>
        <end position="341"/>
    </location>
</feature>
<feature type="region of interest" description="Disordered" evidence="1">
    <location>
        <begin position="318"/>
        <end position="359"/>
    </location>
</feature>
<feature type="region of interest" description="Disordered" evidence="1">
    <location>
        <begin position="68"/>
        <end position="136"/>
    </location>
</feature>
<evidence type="ECO:0000256" key="1">
    <source>
        <dbReference type="SAM" id="MobiDB-lite"/>
    </source>
</evidence>
<comment type="caution">
    <text evidence="2">The sequence shown here is derived from an EMBL/GenBank/DDBJ whole genome shotgun (WGS) entry which is preliminary data.</text>
</comment>
<dbReference type="PRINTS" id="PR01874">
    <property type="entry name" value="DNAREPAIRADA"/>
</dbReference>
<proteinExistence type="predicted"/>
<feature type="compositionally biased region" description="Basic residues" evidence="1">
    <location>
        <begin position="76"/>
        <end position="101"/>
    </location>
</feature>
<dbReference type="InterPro" id="IPR027417">
    <property type="entry name" value="P-loop_NTPase"/>
</dbReference>